<name>A0AAU7X6X2_9HYPH</name>
<dbReference type="InterPro" id="IPR007138">
    <property type="entry name" value="ABM_dom"/>
</dbReference>
<dbReference type="PANTHER" id="PTHR34474">
    <property type="entry name" value="SIGNAL TRANSDUCTION PROTEIN TRAP"/>
    <property type="match status" value="1"/>
</dbReference>
<feature type="domain" description="ABM" evidence="1">
    <location>
        <begin position="2"/>
        <end position="93"/>
    </location>
</feature>
<dbReference type="Gene3D" id="3.30.70.100">
    <property type="match status" value="1"/>
</dbReference>
<keyword evidence="2" id="KW-0560">Oxidoreductase</keyword>
<keyword evidence="2" id="KW-0503">Monooxygenase</keyword>
<dbReference type="KEGG" id="mflg:ABS361_16035"/>
<reference evidence="2" key="1">
    <citation type="submission" date="2024-06" db="EMBL/GenBank/DDBJ databases">
        <title>Methylostella associata gen. nov., sp. nov., a novel Ancalomicrobiaceae-affiliated facultatively methylotrophic bacteria that feed on methanotrophs of the genus Methylococcus.</title>
        <authorList>
            <person name="Saltykova V."/>
            <person name="Danilova O.V."/>
            <person name="Oshkin I.Y."/>
            <person name="Belova S.E."/>
            <person name="Pimenov N.V."/>
            <person name="Dedysh S.N."/>
        </authorList>
    </citation>
    <scope>NUCLEOTIDE SEQUENCE</scope>
    <source>
        <strain evidence="2">S20</strain>
    </source>
</reference>
<dbReference type="InterPro" id="IPR050404">
    <property type="entry name" value="Heme-degrading_MO"/>
</dbReference>
<dbReference type="PANTHER" id="PTHR34474:SF2">
    <property type="entry name" value="SIGNAL TRANSDUCTION PROTEIN TRAP"/>
    <property type="match status" value="1"/>
</dbReference>
<organism evidence="2">
    <name type="scientific">Methyloraptor flagellatus</name>
    <dbReference type="NCBI Taxonomy" id="3162530"/>
    <lineage>
        <taxon>Bacteria</taxon>
        <taxon>Pseudomonadati</taxon>
        <taxon>Pseudomonadota</taxon>
        <taxon>Alphaproteobacteria</taxon>
        <taxon>Hyphomicrobiales</taxon>
        <taxon>Ancalomicrobiaceae</taxon>
        <taxon>Methyloraptor</taxon>
    </lineage>
</organism>
<dbReference type="GO" id="GO:0004497">
    <property type="term" value="F:monooxygenase activity"/>
    <property type="evidence" value="ECO:0007669"/>
    <property type="project" value="UniProtKB-KW"/>
</dbReference>
<dbReference type="EC" id="1.14.-.-" evidence="2"/>
<dbReference type="RefSeq" id="WP_407048681.1">
    <property type="nucleotide sequence ID" value="NZ_CP158568.1"/>
</dbReference>
<dbReference type="PROSITE" id="PS51725">
    <property type="entry name" value="ABM"/>
    <property type="match status" value="1"/>
</dbReference>
<protein>
    <submittedName>
        <fullName evidence="2">Antibiotic biosynthesis monooxygenase</fullName>
        <ecNumber evidence="2">1.14.-.-</ecNumber>
    </submittedName>
</protein>
<accession>A0AAU7X6X2</accession>
<dbReference type="EMBL" id="CP158568">
    <property type="protein sequence ID" value="XBY43580.1"/>
    <property type="molecule type" value="Genomic_DNA"/>
</dbReference>
<evidence type="ECO:0000313" key="2">
    <source>
        <dbReference type="EMBL" id="XBY43580.1"/>
    </source>
</evidence>
<proteinExistence type="predicted"/>
<dbReference type="SUPFAM" id="SSF54909">
    <property type="entry name" value="Dimeric alpha+beta barrel"/>
    <property type="match status" value="1"/>
</dbReference>
<evidence type="ECO:0000259" key="1">
    <source>
        <dbReference type="PROSITE" id="PS51725"/>
    </source>
</evidence>
<sequence>MFIAMNRFKVIAGREKEFEEMWLSRESHLHKRPGFVAFHLLRGPNRGDHTLYSSHTTWASRTRFEEWTHSEEFAAAHRNAHRSAGFMAGPAEFEGFDVAMSIFAPSSAPAEGEAA</sequence>
<dbReference type="AlphaFoldDB" id="A0AAU7X6X2"/>
<dbReference type="Pfam" id="PF03992">
    <property type="entry name" value="ABM"/>
    <property type="match status" value="1"/>
</dbReference>
<dbReference type="InterPro" id="IPR011008">
    <property type="entry name" value="Dimeric_a/b-barrel"/>
</dbReference>
<gene>
    <name evidence="2" type="ORF">ABS361_16035</name>
</gene>